<dbReference type="Pfam" id="PF04884">
    <property type="entry name" value="UVB_sens_prot"/>
    <property type="match status" value="2"/>
</dbReference>
<dbReference type="Proteomes" id="UP000001449">
    <property type="component" value="Chromosome 15"/>
</dbReference>
<accession>B8CDA3</accession>
<comment type="subcellular location">
    <subcellularLocation>
        <location evidence="1">Membrane</location>
    </subcellularLocation>
</comment>
<dbReference type="eggNOG" id="KOG4249">
    <property type="taxonomic scope" value="Eukaryota"/>
</dbReference>
<keyword evidence="9" id="KW-1185">Reference proteome</keyword>
<dbReference type="PANTHER" id="PTHR12770:SF31">
    <property type="entry name" value="RUS FAMILY MEMBER 1"/>
    <property type="match status" value="1"/>
</dbReference>
<evidence type="ECO:0000313" key="8">
    <source>
        <dbReference type="EMBL" id="EED88432.1"/>
    </source>
</evidence>
<dbReference type="InterPro" id="IPR054549">
    <property type="entry name" value="UVB_sens_RUS_dom"/>
</dbReference>
<gene>
    <name evidence="8" type="ORF">THAPSDRAFT_771</name>
</gene>
<feature type="domain" description="Protein root UVB sensitive/RUS" evidence="6">
    <location>
        <begin position="19"/>
        <end position="122"/>
    </location>
</feature>
<reference evidence="8 9" key="2">
    <citation type="journal article" date="2008" name="Nature">
        <title>The Phaeodactylum genome reveals the evolutionary history of diatom genomes.</title>
        <authorList>
            <person name="Bowler C."/>
            <person name="Allen A.E."/>
            <person name="Badger J.H."/>
            <person name="Grimwood J."/>
            <person name="Jabbari K."/>
            <person name="Kuo A."/>
            <person name="Maheswari U."/>
            <person name="Martens C."/>
            <person name="Maumus F."/>
            <person name="Otillar R.P."/>
            <person name="Rayko E."/>
            <person name="Salamov A."/>
            <person name="Vandepoele K."/>
            <person name="Beszteri B."/>
            <person name="Gruber A."/>
            <person name="Heijde M."/>
            <person name="Katinka M."/>
            <person name="Mock T."/>
            <person name="Valentin K."/>
            <person name="Verret F."/>
            <person name="Berges J.A."/>
            <person name="Brownlee C."/>
            <person name="Cadoret J.P."/>
            <person name="Chiovitti A."/>
            <person name="Choi C.J."/>
            <person name="Coesel S."/>
            <person name="De Martino A."/>
            <person name="Detter J.C."/>
            <person name="Durkin C."/>
            <person name="Falciatore A."/>
            <person name="Fournet J."/>
            <person name="Haruta M."/>
            <person name="Huysman M.J."/>
            <person name="Jenkins B.D."/>
            <person name="Jiroutova K."/>
            <person name="Jorgensen R.E."/>
            <person name="Joubert Y."/>
            <person name="Kaplan A."/>
            <person name="Kroger N."/>
            <person name="Kroth P.G."/>
            <person name="La Roche J."/>
            <person name="Lindquist E."/>
            <person name="Lommer M."/>
            <person name="Martin-Jezequel V."/>
            <person name="Lopez P.J."/>
            <person name="Lucas S."/>
            <person name="Mangogna M."/>
            <person name="McGinnis K."/>
            <person name="Medlin L.K."/>
            <person name="Montsant A."/>
            <person name="Oudot-Le Secq M.P."/>
            <person name="Napoli C."/>
            <person name="Obornik M."/>
            <person name="Parker M.S."/>
            <person name="Petit J.L."/>
            <person name="Porcel B.M."/>
            <person name="Poulsen N."/>
            <person name="Robison M."/>
            <person name="Rychlewski L."/>
            <person name="Rynearson T.A."/>
            <person name="Schmutz J."/>
            <person name="Shapiro H."/>
            <person name="Siaut M."/>
            <person name="Stanley M."/>
            <person name="Sussman M.R."/>
            <person name="Taylor A.R."/>
            <person name="Vardi A."/>
            <person name="von Dassow P."/>
            <person name="Vyverman W."/>
            <person name="Willis A."/>
            <person name="Wyrwicz L.S."/>
            <person name="Rokhsar D.S."/>
            <person name="Weissenbach J."/>
            <person name="Armbrust E.V."/>
            <person name="Green B.R."/>
            <person name="Van de Peer Y."/>
            <person name="Grigoriev I.V."/>
        </authorList>
    </citation>
    <scope>NUCLEOTIDE SEQUENCE [LARGE SCALE GENOMIC DNA]</scope>
    <source>
        <strain evidence="8 9">CCMP1335</strain>
    </source>
</reference>
<organism evidence="8 9">
    <name type="scientific">Thalassiosira pseudonana</name>
    <name type="common">Marine diatom</name>
    <name type="synonym">Cyclotella nana</name>
    <dbReference type="NCBI Taxonomy" id="35128"/>
    <lineage>
        <taxon>Eukaryota</taxon>
        <taxon>Sar</taxon>
        <taxon>Stramenopiles</taxon>
        <taxon>Ochrophyta</taxon>
        <taxon>Bacillariophyta</taxon>
        <taxon>Coscinodiscophyceae</taxon>
        <taxon>Thalassiosirophycidae</taxon>
        <taxon>Thalassiosirales</taxon>
        <taxon>Thalassiosiraceae</taxon>
        <taxon>Thalassiosira</taxon>
    </lineage>
</organism>
<name>B8CDA3_THAPS</name>
<feature type="domain" description="Protein root UVB sensitive/RUS" evidence="6">
    <location>
        <begin position="125"/>
        <end position="176"/>
    </location>
</feature>
<dbReference type="Pfam" id="PF24160">
    <property type="entry name" value="UVB_sens_C"/>
    <property type="match status" value="1"/>
</dbReference>
<keyword evidence="3" id="KW-0812">Transmembrane</keyword>
<dbReference type="GeneID" id="7441995"/>
<protein>
    <submittedName>
        <fullName evidence="8">Uncharacterized protein</fullName>
    </submittedName>
</protein>
<reference evidence="8 9" key="1">
    <citation type="journal article" date="2004" name="Science">
        <title>The genome of the diatom Thalassiosira pseudonana: ecology, evolution, and metabolism.</title>
        <authorList>
            <person name="Armbrust E.V."/>
            <person name="Berges J.A."/>
            <person name="Bowler C."/>
            <person name="Green B.R."/>
            <person name="Martinez D."/>
            <person name="Putnam N.H."/>
            <person name="Zhou S."/>
            <person name="Allen A.E."/>
            <person name="Apt K.E."/>
            <person name="Bechner M."/>
            <person name="Brzezinski M.A."/>
            <person name="Chaal B.K."/>
            <person name="Chiovitti A."/>
            <person name="Davis A.K."/>
            <person name="Demarest M.S."/>
            <person name="Detter J.C."/>
            <person name="Glavina T."/>
            <person name="Goodstein D."/>
            <person name="Hadi M.Z."/>
            <person name="Hellsten U."/>
            <person name="Hildebrand M."/>
            <person name="Jenkins B.D."/>
            <person name="Jurka J."/>
            <person name="Kapitonov V.V."/>
            <person name="Kroger N."/>
            <person name="Lau W.W."/>
            <person name="Lane T.W."/>
            <person name="Larimer F.W."/>
            <person name="Lippmeier J.C."/>
            <person name="Lucas S."/>
            <person name="Medina M."/>
            <person name="Montsant A."/>
            <person name="Obornik M."/>
            <person name="Parker M.S."/>
            <person name="Palenik B."/>
            <person name="Pazour G.J."/>
            <person name="Richardson P.M."/>
            <person name="Rynearson T.A."/>
            <person name="Saito M.A."/>
            <person name="Schwartz D.C."/>
            <person name="Thamatrakoln K."/>
            <person name="Valentin K."/>
            <person name="Vardi A."/>
            <person name="Wilkerson F.P."/>
            <person name="Rokhsar D.S."/>
        </authorList>
    </citation>
    <scope>NUCLEOTIDE SEQUENCE [LARGE SCALE GENOMIC DNA]</scope>
    <source>
        <strain evidence="8 9">CCMP1335</strain>
    </source>
</reference>
<dbReference type="KEGG" id="tps:THAPSDRAFT_771"/>
<proteinExistence type="inferred from homology"/>
<dbReference type="PANTHER" id="PTHR12770">
    <property type="entry name" value="RUS1 FAMILY PROTEIN C16ORF58"/>
    <property type="match status" value="1"/>
</dbReference>
<dbReference type="InParanoid" id="B8CDA3"/>
<evidence type="ECO:0000256" key="5">
    <source>
        <dbReference type="ARBA" id="ARBA00023136"/>
    </source>
</evidence>
<comment type="similarity">
    <text evidence="2">Belongs to the RUS1 family.</text>
</comment>
<dbReference type="GO" id="GO:0016020">
    <property type="term" value="C:membrane"/>
    <property type="evidence" value="ECO:0007669"/>
    <property type="project" value="UniProtKB-SubCell"/>
</dbReference>
<evidence type="ECO:0000259" key="7">
    <source>
        <dbReference type="Pfam" id="PF24160"/>
    </source>
</evidence>
<evidence type="ECO:0000256" key="4">
    <source>
        <dbReference type="ARBA" id="ARBA00022989"/>
    </source>
</evidence>
<keyword evidence="5" id="KW-0472">Membrane</keyword>
<dbReference type="InterPro" id="IPR006968">
    <property type="entry name" value="RUS_fam"/>
</dbReference>
<dbReference type="AlphaFoldDB" id="B8CDA3"/>
<evidence type="ECO:0000256" key="1">
    <source>
        <dbReference type="ARBA" id="ARBA00004370"/>
    </source>
</evidence>
<evidence type="ECO:0000256" key="2">
    <source>
        <dbReference type="ARBA" id="ARBA00007558"/>
    </source>
</evidence>
<sequence>MALRKRNFVGQLENIYLLYPHTVAPGYLEYQFYDSLQGLSSYLRGVVSTTAVLSAAGVGDAAATAMSAAMTWAIRDGLGMVGGLLFSYVASSHFDAHVKEFRLVADVLNDVGLTLDMALPVVLSWTRATKGNITDHFSISGNRADVSAKESTQETLVSLIGMALGVWLSNLDSHSRVGELRRSATIASTNIEPSTCTNSIAVVHRDFPSEVSEPLWKSIISMFNNGNVHLGMRSDDVYVMMRMGASESDELRAFLTAHVLQWCIERDDFPSDTMERQKHRRENLVARSNTIVQHLVTTKKNNIKTDIDLHRTLYEHGWDMARLYLGFSPWRLPQLLSNTGSAKLLMKQKQSITT</sequence>
<dbReference type="InterPro" id="IPR055412">
    <property type="entry name" value="UVB_sens_C"/>
</dbReference>
<evidence type="ECO:0000313" key="9">
    <source>
        <dbReference type="Proteomes" id="UP000001449"/>
    </source>
</evidence>
<dbReference type="HOGENOM" id="CLU_784117_0_0_1"/>
<dbReference type="PaxDb" id="35128-Thaps771"/>
<evidence type="ECO:0000259" key="6">
    <source>
        <dbReference type="Pfam" id="PF04884"/>
    </source>
</evidence>
<feature type="domain" description="Root UVB sensitive protein C-terminal" evidence="7">
    <location>
        <begin position="230"/>
        <end position="332"/>
    </location>
</feature>
<evidence type="ECO:0000256" key="3">
    <source>
        <dbReference type="ARBA" id="ARBA00022692"/>
    </source>
</evidence>
<dbReference type="EMBL" id="CM000650">
    <property type="protein sequence ID" value="EED88432.1"/>
    <property type="molecule type" value="Genomic_DNA"/>
</dbReference>
<keyword evidence="4" id="KW-1133">Transmembrane helix</keyword>
<dbReference type="RefSeq" id="XP_002294077.1">
    <property type="nucleotide sequence ID" value="XM_002294041.1"/>
</dbReference>